<accession>A0AB73RUX4</accession>
<sequence length="66" mass="7749">MKRFIFFLYIVVFSFSSFIYFDLISSKQEDSMKKAGKEDSFVVTINENSLKIDSEKFLSLLFKVSD</sequence>
<dbReference type="RefSeq" id="WP_142316582.1">
    <property type="nucleotide sequence ID" value="NZ_NUEH01000040.1"/>
</dbReference>
<dbReference type="Proteomes" id="UP000220969">
    <property type="component" value="Unassembled WGS sequence"/>
</dbReference>
<keyword evidence="1" id="KW-0472">Membrane</keyword>
<feature type="non-terminal residue" evidence="2">
    <location>
        <position position="66"/>
    </location>
</feature>
<feature type="transmembrane region" description="Helical" evidence="1">
    <location>
        <begin position="6"/>
        <end position="24"/>
    </location>
</feature>
<keyword evidence="1" id="KW-0812">Transmembrane</keyword>
<evidence type="ECO:0000313" key="2">
    <source>
        <dbReference type="EMBL" id="PEI85010.1"/>
    </source>
</evidence>
<reference evidence="2" key="1">
    <citation type="submission" date="2017-09" db="EMBL/GenBank/DDBJ databases">
        <title>Large-scale bioinformatics analysis of Bacillus genomes uncovers conserved roles of natural products in bacterial physiology.</title>
        <authorList>
            <consortium name="Agbiome Team Llc"/>
            <person name="Bleich R.M."/>
            <person name="Kirk G.J."/>
            <person name="Santa Maria K.C."/>
            <person name="Allen S.E."/>
            <person name="Farag S."/>
            <person name="Shank E.A."/>
            <person name="Bowers A."/>
        </authorList>
    </citation>
    <scope>NUCLEOTIDE SEQUENCE</scope>
    <source>
        <strain evidence="2">AFS005430</strain>
    </source>
</reference>
<proteinExistence type="predicted"/>
<keyword evidence="1" id="KW-1133">Transmembrane helix</keyword>
<dbReference type="AlphaFoldDB" id="A0AB73RUX4"/>
<name>A0AB73RUX4_9BACI</name>
<evidence type="ECO:0000256" key="1">
    <source>
        <dbReference type="SAM" id="Phobius"/>
    </source>
</evidence>
<organism evidence="2">
    <name type="scientific">Bacillus toyonensis</name>
    <dbReference type="NCBI Taxonomy" id="155322"/>
    <lineage>
        <taxon>Bacteria</taxon>
        <taxon>Bacillati</taxon>
        <taxon>Bacillota</taxon>
        <taxon>Bacilli</taxon>
        <taxon>Bacillales</taxon>
        <taxon>Bacillaceae</taxon>
        <taxon>Bacillus</taxon>
        <taxon>Bacillus cereus group</taxon>
    </lineage>
</organism>
<comment type="caution">
    <text evidence="2">The sequence shown here is derived from an EMBL/GenBank/DDBJ whole genome shotgun (WGS) entry which is preliminary data.</text>
</comment>
<gene>
    <name evidence="2" type="ORF">CN678_17460</name>
</gene>
<protein>
    <submittedName>
        <fullName evidence="2">Uncharacterized protein</fullName>
    </submittedName>
</protein>
<dbReference type="EMBL" id="NUEH01000040">
    <property type="protein sequence ID" value="PEI85010.1"/>
    <property type="molecule type" value="Genomic_DNA"/>
</dbReference>